<dbReference type="OrthoDB" id="2324139at2759"/>
<reference evidence="2" key="1">
    <citation type="submission" date="2021-06" db="EMBL/GenBank/DDBJ databases">
        <authorList>
            <person name="Kallberg Y."/>
            <person name="Tangrot J."/>
            <person name="Rosling A."/>
        </authorList>
    </citation>
    <scope>NUCLEOTIDE SEQUENCE</scope>
    <source>
        <strain evidence="2">MT106</strain>
    </source>
</reference>
<protein>
    <submittedName>
        <fullName evidence="2">409_t:CDS:1</fullName>
    </submittedName>
</protein>
<dbReference type="EMBL" id="CAJVPL010003893">
    <property type="protein sequence ID" value="CAG8640238.1"/>
    <property type="molecule type" value="Genomic_DNA"/>
</dbReference>
<keyword evidence="1" id="KW-0732">Signal</keyword>
<gene>
    <name evidence="2" type="ORF">AGERDE_LOCUS10944</name>
</gene>
<accession>A0A9N9DLM2</accession>
<dbReference type="AlphaFoldDB" id="A0A9N9DLM2"/>
<evidence type="ECO:0000256" key="1">
    <source>
        <dbReference type="SAM" id="SignalP"/>
    </source>
</evidence>
<evidence type="ECO:0000313" key="2">
    <source>
        <dbReference type="EMBL" id="CAG8640238.1"/>
    </source>
</evidence>
<feature type="signal peptide" evidence="1">
    <location>
        <begin position="1"/>
        <end position="27"/>
    </location>
</feature>
<dbReference type="Proteomes" id="UP000789831">
    <property type="component" value="Unassembled WGS sequence"/>
</dbReference>
<name>A0A9N9DLM2_9GLOM</name>
<comment type="caution">
    <text evidence="2">The sequence shown here is derived from an EMBL/GenBank/DDBJ whole genome shotgun (WGS) entry which is preliminary data.</text>
</comment>
<evidence type="ECO:0000313" key="3">
    <source>
        <dbReference type="Proteomes" id="UP000789831"/>
    </source>
</evidence>
<proteinExistence type="predicted"/>
<feature type="chain" id="PRO_5040115979" evidence="1">
    <location>
        <begin position="28"/>
        <end position="254"/>
    </location>
</feature>
<organism evidence="2 3">
    <name type="scientific">Ambispora gerdemannii</name>
    <dbReference type="NCBI Taxonomy" id="144530"/>
    <lineage>
        <taxon>Eukaryota</taxon>
        <taxon>Fungi</taxon>
        <taxon>Fungi incertae sedis</taxon>
        <taxon>Mucoromycota</taxon>
        <taxon>Glomeromycotina</taxon>
        <taxon>Glomeromycetes</taxon>
        <taxon>Archaeosporales</taxon>
        <taxon>Ambisporaceae</taxon>
        <taxon>Ambispora</taxon>
    </lineage>
</organism>
<keyword evidence="3" id="KW-1185">Reference proteome</keyword>
<sequence length="254" mass="29231">MKRFFSKNILLLVSFSSILFNVDLINGCEKTCRVGISTTFANKYSNVTNSLWQDLYNNLESTALKNINLKNYVQSDDAAPITSKIITTLRNHAQELETTFDAQLPTIIENAIFRQEPQFRGDCNHPFRVKQPKPPKIWKMSDCDKMDYICGNPPSICHFLDMIKERNVRTIKTALKEASTKGEFLNVLTLAVNDTLTRTDAFKEKDFTTLLTTMKSNIESRLWEFSQSYDEGFCNENSCDQFDLEIKTQLLTYP</sequence>